<feature type="transmembrane region" description="Helical" evidence="2">
    <location>
        <begin position="362"/>
        <end position="384"/>
    </location>
</feature>
<protein>
    <submittedName>
        <fullName evidence="4">Phospholipase A1 EG1, chloroplastic/mitochondrial</fullName>
    </submittedName>
</protein>
<feature type="transmembrane region" description="Helical" evidence="2">
    <location>
        <begin position="318"/>
        <end position="341"/>
    </location>
</feature>
<organism evidence="4 5">
    <name type="scientific">Gracilariopsis chorda</name>
    <dbReference type="NCBI Taxonomy" id="448386"/>
    <lineage>
        <taxon>Eukaryota</taxon>
        <taxon>Rhodophyta</taxon>
        <taxon>Florideophyceae</taxon>
        <taxon>Rhodymeniophycidae</taxon>
        <taxon>Gracilariales</taxon>
        <taxon>Gracilariaceae</taxon>
        <taxon>Gracilariopsis</taxon>
    </lineage>
</organism>
<evidence type="ECO:0000313" key="4">
    <source>
        <dbReference type="EMBL" id="PXF47059.1"/>
    </source>
</evidence>
<dbReference type="InterPro" id="IPR029058">
    <property type="entry name" value="AB_hydrolase_fold"/>
</dbReference>
<evidence type="ECO:0000256" key="2">
    <source>
        <dbReference type="SAM" id="Phobius"/>
    </source>
</evidence>
<dbReference type="PANTHER" id="PTHR45856:SF24">
    <property type="entry name" value="FUNGAL LIPASE-LIKE DOMAIN-CONTAINING PROTEIN"/>
    <property type="match status" value="1"/>
</dbReference>
<dbReference type="GO" id="GO:0006629">
    <property type="term" value="P:lipid metabolic process"/>
    <property type="evidence" value="ECO:0007669"/>
    <property type="project" value="InterPro"/>
</dbReference>
<feature type="region of interest" description="Disordered" evidence="1">
    <location>
        <begin position="711"/>
        <end position="730"/>
    </location>
</feature>
<dbReference type="Proteomes" id="UP000247409">
    <property type="component" value="Unassembled WGS sequence"/>
</dbReference>
<feature type="region of interest" description="Disordered" evidence="1">
    <location>
        <begin position="506"/>
        <end position="549"/>
    </location>
</feature>
<dbReference type="PANTHER" id="PTHR45856">
    <property type="entry name" value="ALPHA/BETA-HYDROLASES SUPERFAMILY PROTEIN"/>
    <property type="match status" value="1"/>
</dbReference>
<feature type="transmembrane region" description="Helical" evidence="2">
    <location>
        <begin position="54"/>
        <end position="74"/>
    </location>
</feature>
<feature type="compositionally biased region" description="Polar residues" evidence="1">
    <location>
        <begin position="507"/>
        <end position="516"/>
    </location>
</feature>
<name>A0A2V3IY72_9FLOR</name>
<dbReference type="EMBL" id="NBIV01000029">
    <property type="protein sequence ID" value="PXF47059.1"/>
    <property type="molecule type" value="Genomic_DNA"/>
</dbReference>
<gene>
    <name evidence="4" type="ORF">BWQ96_03136</name>
</gene>
<reference evidence="4 5" key="1">
    <citation type="journal article" date="2018" name="Mol. Biol. Evol.">
        <title>Analysis of the draft genome of the red seaweed Gracilariopsis chorda provides insights into genome size evolution in Rhodophyta.</title>
        <authorList>
            <person name="Lee J."/>
            <person name="Yang E.C."/>
            <person name="Graf L."/>
            <person name="Yang J.H."/>
            <person name="Qiu H."/>
            <person name="Zel Zion U."/>
            <person name="Chan C.X."/>
            <person name="Stephens T.G."/>
            <person name="Weber A.P.M."/>
            <person name="Boo G.H."/>
            <person name="Boo S.M."/>
            <person name="Kim K.M."/>
            <person name="Shin Y."/>
            <person name="Jung M."/>
            <person name="Lee S.J."/>
            <person name="Yim H.S."/>
            <person name="Lee J.H."/>
            <person name="Bhattacharya D."/>
            <person name="Yoon H.S."/>
        </authorList>
    </citation>
    <scope>NUCLEOTIDE SEQUENCE [LARGE SCALE GENOMIC DNA]</scope>
    <source>
        <strain evidence="4 5">SKKU-2015</strain>
        <tissue evidence="4">Whole body</tissue>
    </source>
</reference>
<keyword evidence="2" id="KW-0472">Membrane</keyword>
<feature type="transmembrane region" description="Helical" evidence="2">
    <location>
        <begin position="226"/>
        <end position="250"/>
    </location>
</feature>
<feature type="transmembrane region" description="Helical" evidence="2">
    <location>
        <begin position="271"/>
        <end position="290"/>
    </location>
</feature>
<evidence type="ECO:0000256" key="1">
    <source>
        <dbReference type="SAM" id="MobiDB-lite"/>
    </source>
</evidence>
<keyword evidence="5" id="KW-1185">Reference proteome</keyword>
<feature type="compositionally biased region" description="Low complexity" evidence="1">
    <location>
        <begin position="805"/>
        <end position="825"/>
    </location>
</feature>
<dbReference type="InterPro" id="IPR051218">
    <property type="entry name" value="Sec_MonoDiacylglyc_Lipase"/>
</dbReference>
<keyword evidence="2" id="KW-0812">Transmembrane</keyword>
<feature type="region of interest" description="Disordered" evidence="1">
    <location>
        <begin position="794"/>
        <end position="827"/>
    </location>
</feature>
<dbReference type="AlphaFoldDB" id="A0A2V3IY72"/>
<comment type="caution">
    <text evidence="4">The sequence shown here is derived from an EMBL/GenBank/DDBJ whole genome shotgun (WGS) entry which is preliminary data.</text>
</comment>
<dbReference type="InterPro" id="IPR002921">
    <property type="entry name" value="Fungal_lipase-type"/>
</dbReference>
<accession>A0A2V3IY72</accession>
<dbReference type="CDD" id="cd00519">
    <property type="entry name" value="Lipase_3"/>
    <property type="match status" value="1"/>
</dbReference>
<evidence type="ECO:0000259" key="3">
    <source>
        <dbReference type="Pfam" id="PF01764"/>
    </source>
</evidence>
<feature type="domain" description="Fungal lipase-type" evidence="3">
    <location>
        <begin position="820"/>
        <end position="972"/>
    </location>
</feature>
<feature type="transmembrane region" description="Helical" evidence="2">
    <location>
        <begin position="95"/>
        <end position="116"/>
    </location>
</feature>
<proteinExistence type="predicted"/>
<dbReference type="SUPFAM" id="SSF53474">
    <property type="entry name" value="alpha/beta-Hydrolases"/>
    <property type="match status" value="1"/>
</dbReference>
<evidence type="ECO:0000313" key="5">
    <source>
        <dbReference type="Proteomes" id="UP000247409"/>
    </source>
</evidence>
<dbReference type="Gene3D" id="3.40.50.1820">
    <property type="entry name" value="alpha/beta hydrolase"/>
    <property type="match status" value="1"/>
</dbReference>
<feature type="compositionally biased region" description="Basic and acidic residues" evidence="1">
    <location>
        <begin position="716"/>
        <end position="730"/>
    </location>
</feature>
<feature type="transmembrane region" description="Helical" evidence="2">
    <location>
        <begin position="192"/>
        <end position="211"/>
    </location>
</feature>
<keyword evidence="2" id="KW-1133">Transmembrane helix</keyword>
<dbReference type="OrthoDB" id="430884at2759"/>
<dbReference type="Pfam" id="PF01764">
    <property type="entry name" value="Lipase_3"/>
    <property type="match status" value="1"/>
</dbReference>
<feature type="transmembrane region" description="Helical" evidence="2">
    <location>
        <begin position="128"/>
        <end position="145"/>
    </location>
</feature>
<sequence>METHSSSLPSHFRFHSSPPSPFFTAEPDDPASSVPSVDVRSAKTRLEVLKGWEVNFSVLCLYFASAVALAYIFVKLRVTATVWHESSLIPALNTVESVFMILLQAASVALPVFYLASLYAAPTVTDEQIWTCIVLSVALLVSNPLTRIAALAARSAQSLSTADDAESSRVLYFPLDVFSNDQSKRLIISDSVYTAAIYLYLILSAHSYRVFDVKSLHTLSFYAPKVAIALFFFIVKLVAGFKAGISLGLVPYSRLLTWFILYKGDRHSLRVTVPVIITTVLDTAFAFWLVTEVARTAEFLATVPYVENRAKQLGFRCYVFQTLAFCGNMIGLSLLVTFMLPQTYIYDAYDSPPANFLQLEPPVARLGLAFVYFTWNLVIAYVNLPPQPIIPFARRIVLRVLYLLRNSRVAGWLGLADIDTTEEPEDFDEAVDNRVEIRAERDTIPLRYRHREMFDFMLSSPQHPYPLSPDTFSSFPPIGPPCEAVEDPSKYGSWDFAIDTGRRDISFENSTHQPSSLPRPIDIDRSTPRRSRSSRTTRPSPPGPPSFQPFRLRLRKNLFVMETQVVLANATYLSYIPGNPKEELREVEQGSSLQHICSLSGLEQLARHSGVNSNVRHSHPSSSYSYGKLQPCFDDGSMFLVNPYEMAQRYEYKLHKHFYDERLNTHAIILLSSTRVIVAFSGTRNVTNWGVNANVRRAVLDEKLSKFEYELSSDSATDHESESDSDEPKLEALNNRAVPMGMDLDDIENERIPLRRTRSEDAMVFWMDDIEWDGSRQEPDLEMQLDNGYGAVPTFTRAKTHPRTTPRATTTPTAPTPPARGSRTTEGVSMVARTLARELMTFGQAKVHEGFIDAYMSLRKQVMGSLIELYRGKTTSSSGGAQEAAVPSGGVAKTLPLFFCGHSLGGALATFASYEAARYYKRIGLNRRQDVSCTTFGCPRLGNEAFKARYEGLVETHWRFEIASDPIPKVPSLFLNYVPVGVQVLMDQSGMLLIDPSFIEVQWWGQLSNWYMGYRLHIRASYCMALRTYCKMYKNGADDLADKFWPFPLRVQTKGLFRHVYR</sequence>